<dbReference type="EMBL" id="JWMF01000007">
    <property type="protein sequence ID" value="KJY50068.1"/>
    <property type="molecule type" value="Genomic_DNA"/>
</dbReference>
<protein>
    <submittedName>
        <fullName evidence="1">Uncharacterized protein</fullName>
    </submittedName>
</protein>
<dbReference type="Proteomes" id="UP000033567">
    <property type="component" value="Unassembled WGS sequence"/>
</dbReference>
<accession>A0A0F4KVH9</accession>
<name>A0A0F4KVH9_9BIFI</name>
<sequence length="136" mass="14937">MIIKRLKQSLRTILLICATIMLTVGVVGCTDGMKHPEEYSTDESNKVAATSNPQTISKEDLGHTWPLKVDEGTVSCKLSKQGDPILRFTTSDGEQYALNQVQDNENLKSIEILKSDKSKSVGTLMSFAFSVCDVPK</sequence>
<dbReference type="Pfam" id="PF10709">
    <property type="entry name" value="DUF2511"/>
    <property type="match status" value="1"/>
</dbReference>
<proteinExistence type="predicted"/>
<dbReference type="InterPro" id="IPR019648">
    <property type="entry name" value="YebY"/>
</dbReference>
<evidence type="ECO:0000313" key="1">
    <source>
        <dbReference type="EMBL" id="KJY50068.1"/>
    </source>
</evidence>
<dbReference type="PROSITE" id="PS51257">
    <property type="entry name" value="PROKAR_LIPOPROTEIN"/>
    <property type="match status" value="1"/>
</dbReference>
<organism evidence="1 2">
    <name type="scientific">Bifidobacterium mellis</name>
    <dbReference type="NCBI Taxonomy" id="1293823"/>
    <lineage>
        <taxon>Bacteria</taxon>
        <taxon>Bacillati</taxon>
        <taxon>Actinomycetota</taxon>
        <taxon>Actinomycetes</taxon>
        <taxon>Bifidobacteriales</taxon>
        <taxon>Bifidobacteriaceae</taxon>
        <taxon>Bifidobacterium</taxon>
    </lineage>
</organism>
<gene>
    <name evidence="1" type="ORF">JF70_07530</name>
</gene>
<comment type="caution">
    <text evidence="1">The sequence shown here is derived from an EMBL/GenBank/DDBJ whole genome shotgun (WGS) entry which is preliminary data.</text>
</comment>
<evidence type="ECO:0000313" key="2">
    <source>
        <dbReference type="Proteomes" id="UP000033567"/>
    </source>
</evidence>
<reference evidence="1 2" key="1">
    <citation type="submission" date="2014-12" db="EMBL/GenBank/DDBJ databases">
        <title>Comparative genomics of the lactic acid bacteria isolated from the honey bee gut.</title>
        <authorList>
            <person name="Ellegaard K.M."/>
            <person name="Tamarit D."/>
            <person name="Javelind E."/>
            <person name="Olofsson T."/>
            <person name="Andersson S.G."/>
            <person name="Vasquez A."/>
        </authorList>
    </citation>
    <scope>NUCLEOTIDE SEQUENCE [LARGE SCALE GENOMIC DNA]</scope>
    <source>
        <strain evidence="1 2">Bin7</strain>
    </source>
</reference>
<dbReference type="AlphaFoldDB" id="A0A0F4KVH9"/>
<dbReference type="PATRIC" id="fig|1684.5.peg.795"/>
<keyword evidence="2" id="KW-1185">Reference proteome</keyword>